<comment type="subcellular location">
    <subcellularLocation>
        <location evidence="1">Membrane</location>
        <topology evidence="1">Multi-pass membrane protein</topology>
    </subcellularLocation>
</comment>
<feature type="domain" description="Major facilitator superfamily (MFS) profile" evidence="6">
    <location>
        <begin position="202"/>
        <end position="373"/>
    </location>
</feature>
<feature type="transmembrane region" description="Helical" evidence="5">
    <location>
        <begin position="233"/>
        <end position="256"/>
    </location>
</feature>
<dbReference type="PANTHER" id="PTHR23514">
    <property type="entry name" value="BYPASS OF STOP CODON PROTEIN 6"/>
    <property type="match status" value="1"/>
</dbReference>
<name>A0A1I5TAV2_9RHOB</name>
<keyword evidence="3 5" id="KW-1133">Transmembrane helix</keyword>
<feature type="transmembrane region" description="Helical" evidence="5">
    <location>
        <begin position="161"/>
        <end position="181"/>
    </location>
</feature>
<dbReference type="SUPFAM" id="SSF103473">
    <property type="entry name" value="MFS general substrate transporter"/>
    <property type="match status" value="1"/>
</dbReference>
<reference evidence="7 8" key="1">
    <citation type="submission" date="2016-10" db="EMBL/GenBank/DDBJ databases">
        <authorList>
            <person name="de Groot N.N."/>
        </authorList>
    </citation>
    <scope>NUCLEOTIDE SEQUENCE [LARGE SCALE GENOMIC DNA]</scope>
    <source>
        <strain evidence="7 8">DSM 19547</strain>
    </source>
</reference>
<dbReference type="OrthoDB" id="5526080at2"/>
<dbReference type="Gene3D" id="1.20.1250.20">
    <property type="entry name" value="MFS general substrate transporter like domains"/>
    <property type="match status" value="2"/>
</dbReference>
<dbReference type="GO" id="GO:0022857">
    <property type="term" value="F:transmembrane transporter activity"/>
    <property type="evidence" value="ECO:0007669"/>
    <property type="project" value="InterPro"/>
</dbReference>
<evidence type="ECO:0000256" key="1">
    <source>
        <dbReference type="ARBA" id="ARBA00004141"/>
    </source>
</evidence>
<feature type="transmembrane region" description="Helical" evidence="5">
    <location>
        <begin position="202"/>
        <end position="227"/>
    </location>
</feature>
<dbReference type="STRING" id="441119.SAMN04488047_11322"/>
<organism evidence="7 8">
    <name type="scientific">Tranquillimonas alkanivorans</name>
    <dbReference type="NCBI Taxonomy" id="441119"/>
    <lineage>
        <taxon>Bacteria</taxon>
        <taxon>Pseudomonadati</taxon>
        <taxon>Pseudomonadota</taxon>
        <taxon>Alphaproteobacteria</taxon>
        <taxon>Rhodobacterales</taxon>
        <taxon>Roseobacteraceae</taxon>
        <taxon>Tranquillimonas</taxon>
    </lineage>
</organism>
<dbReference type="AlphaFoldDB" id="A0A1I5TAV2"/>
<feature type="transmembrane region" description="Helical" evidence="5">
    <location>
        <begin position="348"/>
        <end position="371"/>
    </location>
</feature>
<feature type="transmembrane region" description="Helical" evidence="5">
    <location>
        <begin position="323"/>
        <end position="342"/>
    </location>
</feature>
<dbReference type="InterPro" id="IPR011701">
    <property type="entry name" value="MFS"/>
</dbReference>
<keyword evidence="8" id="KW-1185">Reference proteome</keyword>
<evidence type="ECO:0000313" key="8">
    <source>
        <dbReference type="Proteomes" id="UP000199356"/>
    </source>
</evidence>
<evidence type="ECO:0000256" key="4">
    <source>
        <dbReference type="ARBA" id="ARBA00023136"/>
    </source>
</evidence>
<feature type="transmembrane region" description="Helical" evidence="5">
    <location>
        <begin position="96"/>
        <end position="115"/>
    </location>
</feature>
<evidence type="ECO:0000256" key="2">
    <source>
        <dbReference type="ARBA" id="ARBA00022692"/>
    </source>
</evidence>
<dbReference type="InterPro" id="IPR020846">
    <property type="entry name" value="MFS_dom"/>
</dbReference>
<dbReference type="InterPro" id="IPR036259">
    <property type="entry name" value="MFS_trans_sf"/>
</dbReference>
<keyword evidence="2 5" id="KW-0812">Transmembrane</keyword>
<feature type="transmembrane region" description="Helical" evidence="5">
    <location>
        <begin position="268"/>
        <end position="286"/>
    </location>
</feature>
<evidence type="ECO:0000259" key="6">
    <source>
        <dbReference type="PROSITE" id="PS50850"/>
    </source>
</evidence>
<dbReference type="InterPro" id="IPR051788">
    <property type="entry name" value="MFS_Transporter"/>
</dbReference>
<gene>
    <name evidence="7" type="ORF">SAMN04488047_11322</name>
</gene>
<dbReference type="PANTHER" id="PTHR23514:SF13">
    <property type="entry name" value="INNER MEMBRANE PROTEIN YBJJ"/>
    <property type="match status" value="1"/>
</dbReference>
<feature type="transmembrane region" description="Helical" evidence="5">
    <location>
        <begin position="73"/>
        <end position="90"/>
    </location>
</feature>
<dbReference type="RefSeq" id="WP_093423662.1">
    <property type="nucleotide sequence ID" value="NZ_FOXA01000013.1"/>
</dbReference>
<feature type="transmembrane region" description="Helical" evidence="5">
    <location>
        <begin position="43"/>
        <end position="66"/>
    </location>
</feature>
<feature type="transmembrane region" description="Helical" evidence="5">
    <location>
        <begin position="136"/>
        <end position="155"/>
    </location>
</feature>
<evidence type="ECO:0000313" key="7">
    <source>
        <dbReference type="EMBL" id="SFP80174.1"/>
    </source>
</evidence>
<dbReference type="EMBL" id="FOXA01000013">
    <property type="protein sequence ID" value="SFP80174.1"/>
    <property type="molecule type" value="Genomic_DNA"/>
</dbReference>
<dbReference type="Proteomes" id="UP000199356">
    <property type="component" value="Unassembled WGS sequence"/>
</dbReference>
<accession>A0A1I5TAV2</accession>
<proteinExistence type="predicted"/>
<evidence type="ECO:0000256" key="3">
    <source>
        <dbReference type="ARBA" id="ARBA00022989"/>
    </source>
</evidence>
<evidence type="ECO:0000256" key="5">
    <source>
        <dbReference type="SAM" id="Phobius"/>
    </source>
</evidence>
<dbReference type="Pfam" id="PF07690">
    <property type="entry name" value="MFS_1"/>
    <property type="match status" value="1"/>
</dbReference>
<dbReference type="PROSITE" id="PS50850">
    <property type="entry name" value="MFS"/>
    <property type="match status" value="1"/>
</dbReference>
<keyword evidence="4 5" id="KW-0472">Membrane</keyword>
<dbReference type="GO" id="GO:0016020">
    <property type="term" value="C:membrane"/>
    <property type="evidence" value="ECO:0007669"/>
    <property type="project" value="UniProtKB-SubCell"/>
</dbReference>
<sequence length="373" mass="37352">MTASAAVQTGSLAAGYGAAGLFWGAFAAATPALQDLSGLGEGGFGLALGAMSVAALPVMQGLGHVIHRIPRHAIPLCLLIFAAGNLLLAFSDNFTAFIGALLILGGTSGALDISLNMRTARLEAETQSRLFNRVHALFPFAMLVSAGLTGLARSAGATPAAIFPVIGLFFLAAAALEWRAGGHQRPGPAPEDGSGLRLSRPVLILAAIAALAAFQEMSAQSWAAIFVERVLGAAPAMAGLAPSAFVLGLSAGRLAAHAVEHRLGAMDTVRIAACLAAPAFLILAAAPPVWLVLAASFVAGTGVGPVEPAVFRSVATSGAGGRALATVTGIAYVGYLLSPPVLGLVADVAGWGALWAATAALALCVAGLTLLER</sequence>
<protein>
    <submittedName>
        <fullName evidence="7">Sugar phosphate permease</fullName>
    </submittedName>
</protein>